<dbReference type="AlphaFoldDB" id="A0A9D4ZND6"/>
<keyword evidence="3" id="KW-1185">Reference proteome</keyword>
<protein>
    <submittedName>
        <fullName evidence="2">Uncharacterized protein</fullName>
    </submittedName>
</protein>
<organism evidence="2 3">
    <name type="scientific">Adiantum capillus-veneris</name>
    <name type="common">Maidenhair fern</name>
    <dbReference type="NCBI Taxonomy" id="13818"/>
    <lineage>
        <taxon>Eukaryota</taxon>
        <taxon>Viridiplantae</taxon>
        <taxon>Streptophyta</taxon>
        <taxon>Embryophyta</taxon>
        <taxon>Tracheophyta</taxon>
        <taxon>Polypodiopsida</taxon>
        <taxon>Polypodiidae</taxon>
        <taxon>Polypodiales</taxon>
        <taxon>Pteridineae</taxon>
        <taxon>Pteridaceae</taxon>
        <taxon>Vittarioideae</taxon>
        <taxon>Adiantum</taxon>
    </lineage>
</organism>
<evidence type="ECO:0000256" key="1">
    <source>
        <dbReference type="SAM" id="MobiDB-lite"/>
    </source>
</evidence>
<comment type="caution">
    <text evidence="2">The sequence shown here is derived from an EMBL/GenBank/DDBJ whole genome shotgun (WGS) entry which is preliminary data.</text>
</comment>
<reference evidence="2 3" key="1">
    <citation type="submission" date="2021-01" db="EMBL/GenBank/DDBJ databases">
        <title>Adiantum capillus-veneris genome.</title>
        <authorList>
            <person name="Fang Y."/>
            <person name="Liao Q."/>
        </authorList>
    </citation>
    <scope>NUCLEOTIDE SEQUENCE [LARGE SCALE GENOMIC DNA]</scope>
    <source>
        <strain evidence="2">H3</strain>
        <tissue evidence="2">Leaf</tissue>
    </source>
</reference>
<evidence type="ECO:0000313" key="2">
    <source>
        <dbReference type="EMBL" id="KAI5080107.1"/>
    </source>
</evidence>
<gene>
    <name evidence="2" type="ORF">GOP47_0005586</name>
</gene>
<dbReference type="EMBL" id="JABFUD020000005">
    <property type="protein sequence ID" value="KAI5080107.1"/>
    <property type="molecule type" value="Genomic_DNA"/>
</dbReference>
<name>A0A9D4ZND6_ADICA</name>
<proteinExistence type="predicted"/>
<sequence>MRVSGGSGSERSLDGRWGSINTIACYAAFRRASPRRWWSAERQGWSPDRSSSSPCCCCGCCCSCRLHLPNDGHKPAGLGGETEGEGEAEGGGGLEELELEGLSKLPDSLDQDD</sequence>
<evidence type="ECO:0000313" key="3">
    <source>
        <dbReference type="Proteomes" id="UP000886520"/>
    </source>
</evidence>
<accession>A0A9D4ZND6</accession>
<dbReference type="Proteomes" id="UP000886520">
    <property type="component" value="Chromosome 5"/>
</dbReference>
<feature type="region of interest" description="Disordered" evidence="1">
    <location>
        <begin position="74"/>
        <end position="113"/>
    </location>
</feature>